<organism evidence="1 2">
    <name type="scientific">Robertkochia marina</name>
    <dbReference type="NCBI Taxonomy" id="1227945"/>
    <lineage>
        <taxon>Bacteria</taxon>
        <taxon>Pseudomonadati</taxon>
        <taxon>Bacteroidota</taxon>
        <taxon>Flavobacteriia</taxon>
        <taxon>Flavobacteriales</taxon>
        <taxon>Flavobacteriaceae</taxon>
        <taxon>Robertkochia</taxon>
    </lineage>
</organism>
<accession>A0A4S3M0J4</accession>
<dbReference type="RefSeq" id="WP_136335752.1">
    <property type="nucleotide sequence ID" value="NZ_QXMP01000005.1"/>
</dbReference>
<gene>
    <name evidence="1" type="ORF">E7Z59_07750</name>
</gene>
<keyword evidence="2" id="KW-1185">Reference proteome</keyword>
<dbReference type="OrthoDB" id="1165032at2"/>
<dbReference type="AlphaFoldDB" id="A0A4S3M0J4"/>
<proteinExistence type="predicted"/>
<sequence length="158" mass="17623">MTGLLYKTLKNLVIVKRFRLFIALILFVTGISCKDSDDSEVSCDNVVCTEDFRTMTITITYDNGDPVALDDFSVIISESGQDITGSYSDGELEWYRNNGIYPVIDDSYSDEFRNTTVFLKFSGSVNGEIVVQRSIVAGADCCHVYLKDDNLTINIPRG</sequence>
<name>A0A4S3M0J4_9FLAO</name>
<comment type="caution">
    <text evidence="1">The sequence shown here is derived from an EMBL/GenBank/DDBJ whole genome shotgun (WGS) entry which is preliminary data.</text>
</comment>
<reference evidence="1 2" key="1">
    <citation type="submission" date="2019-04" db="EMBL/GenBank/DDBJ databases">
        <title>Draft genome sequence of Robertkochia marina CC-AMO-30D.</title>
        <authorList>
            <person name="Hameed A."/>
            <person name="Lin S.-Y."/>
            <person name="Shahina M."/>
            <person name="Lai W.-A."/>
            <person name="Young C.-C."/>
        </authorList>
    </citation>
    <scope>NUCLEOTIDE SEQUENCE [LARGE SCALE GENOMIC DNA]</scope>
    <source>
        <strain evidence="1 2">CC-AMO-30D</strain>
    </source>
</reference>
<dbReference type="PROSITE" id="PS51257">
    <property type="entry name" value="PROKAR_LIPOPROTEIN"/>
    <property type="match status" value="1"/>
</dbReference>
<dbReference type="Proteomes" id="UP000305939">
    <property type="component" value="Unassembled WGS sequence"/>
</dbReference>
<dbReference type="EMBL" id="SSMC01000002">
    <property type="protein sequence ID" value="THD67547.1"/>
    <property type="molecule type" value="Genomic_DNA"/>
</dbReference>
<evidence type="ECO:0000313" key="1">
    <source>
        <dbReference type="EMBL" id="THD67547.1"/>
    </source>
</evidence>
<protein>
    <submittedName>
        <fullName evidence="1">Uncharacterized protein</fullName>
    </submittedName>
</protein>
<evidence type="ECO:0000313" key="2">
    <source>
        <dbReference type="Proteomes" id="UP000305939"/>
    </source>
</evidence>